<dbReference type="KEGG" id="bly:A2T55_00070"/>
<dbReference type="InterPro" id="IPR036102">
    <property type="entry name" value="OsmC/Ohrsf"/>
</dbReference>
<dbReference type="Proteomes" id="UP000075950">
    <property type="component" value="Chromosome"/>
</dbReference>
<dbReference type="PATRIC" id="fig|1703.6.peg.3132"/>
<dbReference type="EMBL" id="JTJZ01000022">
    <property type="protein sequence ID" value="KHS51104.1"/>
    <property type="molecule type" value="Genomic_DNA"/>
</dbReference>
<dbReference type="EMBL" id="CP014869">
    <property type="protein sequence ID" value="AMT92410.1"/>
    <property type="molecule type" value="Genomic_DNA"/>
</dbReference>
<accession>A0A0B9AK32</accession>
<dbReference type="PANTHER" id="PTHR34352:SF1">
    <property type="entry name" value="PROTEIN YHFA"/>
    <property type="match status" value="1"/>
</dbReference>
<accession>A0A144LWT9</accession>
<protein>
    <submittedName>
        <fullName evidence="2">OsmC family protein</fullName>
    </submittedName>
    <submittedName>
        <fullName evidence="1">Oxidoreductase</fullName>
    </submittedName>
</protein>
<dbReference type="RefSeq" id="WP_039211873.1">
    <property type="nucleotide sequence ID" value="NZ_CP014869.1"/>
</dbReference>
<reference evidence="4" key="3">
    <citation type="submission" date="2016-03" db="EMBL/GenBank/DDBJ databases">
        <authorList>
            <person name="Ploux O."/>
        </authorList>
    </citation>
    <scope>NUCLEOTIDE SEQUENCE [LARGE SCALE GENOMIC DNA]</scope>
    <source>
        <strain evidence="4">BS258</strain>
    </source>
</reference>
<name>A0A0B9AK32_BRELN</name>
<dbReference type="SUPFAM" id="SSF82784">
    <property type="entry name" value="OsmC-like"/>
    <property type="match status" value="1"/>
</dbReference>
<dbReference type="Proteomes" id="UP000031488">
    <property type="component" value="Unassembled WGS sequence"/>
</dbReference>
<evidence type="ECO:0000313" key="2">
    <source>
        <dbReference type="EMBL" id="KHS51104.1"/>
    </source>
</evidence>
<evidence type="ECO:0000313" key="1">
    <source>
        <dbReference type="EMBL" id="AMT92410.1"/>
    </source>
</evidence>
<dbReference type="OrthoDB" id="4864805at2"/>
<dbReference type="InterPro" id="IPR003718">
    <property type="entry name" value="OsmC/Ohr_fam"/>
</dbReference>
<dbReference type="STRING" id="1703.BLSMQ_3727"/>
<reference evidence="2 3" key="1">
    <citation type="submission" date="2014-11" db="EMBL/GenBank/DDBJ databases">
        <title>Draft Genome Sequence of Brevibacterium linens AE038-8.</title>
        <authorList>
            <person name="Maizel D."/>
            <person name="Utturkar S.M."/>
            <person name="Brown S.D."/>
            <person name="Ferrero M."/>
            <person name="Rosen B.P."/>
        </authorList>
    </citation>
    <scope>NUCLEOTIDE SEQUENCE [LARGE SCALE GENOMIC DNA]</scope>
    <source>
        <strain evidence="2 3">AE038-8</strain>
    </source>
</reference>
<dbReference type="InterPro" id="IPR015946">
    <property type="entry name" value="KH_dom-like_a/b"/>
</dbReference>
<dbReference type="Pfam" id="PF02566">
    <property type="entry name" value="OsmC"/>
    <property type="match status" value="1"/>
</dbReference>
<keyword evidence="3" id="KW-1185">Reference proteome</keyword>
<dbReference type="PANTHER" id="PTHR34352">
    <property type="entry name" value="PROTEIN YHFA"/>
    <property type="match status" value="1"/>
</dbReference>
<evidence type="ECO:0000313" key="3">
    <source>
        <dbReference type="Proteomes" id="UP000031488"/>
    </source>
</evidence>
<dbReference type="AlphaFoldDB" id="A0A0B9AK32"/>
<gene>
    <name evidence="1" type="ORF">A2T55_00070</name>
    <name evidence="2" type="ORF">AE0388_3176</name>
</gene>
<dbReference type="Gene3D" id="3.30.300.20">
    <property type="match status" value="1"/>
</dbReference>
<reference evidence="1" key="2">
    <citation type="submission" date="2016-03" db="EMBL/GenBank/DDBJ databases">
        <authorList>
            <person name="Zhu Y."/>
            <person name="Sun C."/>
        </authorList>
    </citation>
    <scope>NUCLEOTIDE SEQUENCE</scope>
    <source>
        <strain evidence="1">BS258</strain>
    </source>
</reference>
<organism evidence="2 3">
    <name type="scientific">Brevibacterium linens</name>
    <dbReference type="NCBI Taxonomy" id="1703"/>
    <lineage>
        <taxon>Bacteria</taxon>
        <taxon>Bacillati</taxon>
        <taxon>Actinomycetota</taxon>
        <taxon>Actinomycetes</taxon>
        <taxon>Micrococcales</taxon>
        <taxon>Brevibacteriaceae</taxon>
        <taxon>Brevibacterium</taxon>
    </lineage>
</organism>
<sequence>MSEDIRSIELTRIAENHYRATAPSGASIEFGRGEGLMTPVELLLAAVAGCSSIDVDTVTSRHTEPTKFDVSATADKIDEDGASRVDNVHLDFDLAFPDDEEGRKADARVERLVGLSHDKYCTVSRTVEHPTKVDFSIRRD</sequence>
<proteinExistence type="predicted"/>
<evidence type="ECO:0000313" key="4">
    <source>
        <dbReference type="Proteomes" id="UP000075950"/>
    </source>
</evidence>